<sequence length="341" mass="37246">MAEGEEVESLIVNGYLPIATKAAIVSSLAPEYELECKRCGNKEPKFFSYDGSGHIACSGVDGRGCGGTVDDEPIETTRRAIMSAHASMSSKRDGFVVPDVTHKWACKVCGNKNPAYFTHDTRGGDVICNGKDGTGCGNVVEERHRHEGAAFRNFQDDKEDRNHHGPAADRLYSAAHNMRTELAGKSASAVRLRQTYEQVELGLSNLGKDEKRTRIGYKDQHKKKASNRIKSAVLGLSLHPSISDRAHELFASLRDEREAIHRFDLVLAACTIQAAEEAAKFDLSASKTAPDNKPVLKATRRSELLKGPLAAAKRARHSGPELRVGKGWIAQLDDLQDDVRG</sequence>
<dbReference type="AlphaFoldDB" id="A0AAD7XQZ0"/>
<dbReference type="SUPFAM" id="SSF57783">
    <property type="entry name" value="Zinc beta-ribbon"/>
    <property type="match status" value="1"/>
</dbReference>
<proteinExistence type="predicted"/>
<dbReference type="GO" id="GO:0005634">
    <property type="term" value="C:nucleus"/>
    <property type="evidence" value="ECO:0007669"/>
    <property type="project" value="TreeGrafter"/>
</dbReference>
<evidence type="ECO:0000256" key="2">
    <source>
        <dbReference type="ARBA" id="ARBA00023163"/>
    </source>
</evidence>
<name>A0AAD7XQZ0_9STRA</name>
<evidence type="ECO:0000313" key="4">
    <source>
        <dbReference type="Proteomes" id="UP001230188"/>
    </source>
</evidence>
<gene>
    <name evidence="3" type="ORF">CTAYLR_002457</name>
</gene>
<dbReference type="PANTHER" id="PTHR11618:SF13">
    <property type="entry name" value="TRANSCRIPTION INITIATION FACTOR IIB"/>
    <property type="match status" value="1"/>
</dbReference>
<dbReference type="InterPro" id="IPR000812">
    <property type="entry name" value="TFIIB"/>
</dbReference>
<keyword evidence="1" id="KW-0805">Transcription regulation</keyword>
<dbReference type="PANTHER" id="PTHR11618">
    <property type="entry name" value="TRANSCRIPTION INITIATION FACTOR IIB-RELATED"/>
    <property type="match status" value="1"/>
</dbReference>
<dbReference type="GO" id="GO:0017025">
    <property type="term" value="F:TBP-class protein binding"/>
    <property type="evidence" value="ECO:0007669"/>
    <property type="project" value="TreeGrafter"/>
</dbReference>
<comment type="caution">
    <text evidence="3">The sequence shown here is derived from an EMBL/GenBank/DDBJ whole genome shotgun (WGS) entry which is preliminary data.</text>
</comment>
<organism evidence="3 4">
    <name type="scientific">Chrysophaeum taylorii</name>
    <dbReference type="NCBI Taxonomy" id="2483200"/>
    <lineage>
        <taxon>Eukaryota</taxon>
        <taxon>Sar</taxon>
        <taxon>Stramenopiles</taxon>
        <taxon>Ochrophyta</taxon>
        <taxon>Pelagophyceae</taxon>
        <taxon>Pelagomonadales</taxon>
        <taxon>Pelagomonadaceae</taxon>
        <taxon>Chrysophaeum</taxon>
    </lineage>
</organism>
<evidence type="ECO:0000256" key="1">
    <source>
        <dbReference type="ARBA" id="ARBA00023015"/>
    </source>
</evidence>
<dbReference type="GO" id="GO:0070897">
    <property type="term" value="P:transcription preinitiation complex assembly"/>
    <property type="evidence" value="ECO:0007669"/>
    <property type="project" value="InterPro"/>
</dbReference>
<dbReference type="Proteomes" id="UP001230188">
    <property type="component" value="Unassembled WGS sequence"/>
</dbReference>
<dbReference type="GO" id="GO:0097550">
    <property type="term" value="C:transcription preinitiation complex"/>
    <property type="evidence" value="ECO:0007669"/>
    <property type="project" value="TreeGrafter"/>
</dbReference>
<keyword evidence="2" id="KW-0804">Transcription</keyword>
<dbReference type="Gene3D" id="1.10.472.170">
    <property type="match status" value="1"/>
</dbReference>
<protein>
    <submittedName>
        <fullName evidence="3">Uncharacterized protein</fullName>
    </submittedName>
</protein>
<keyword evidence="4" id="KW-1185">Reference proteome</keyword>
<evidence type="ECO:0000313" key="3">
    <source>
        <dbReference type="EMBL" id="KAJ8612108.1"/>
    </source>
</evidence>
<dbReference type="EMBL" id="JAQMWT010000057">
    <property type="protein sequence ID" value="KAJ8612108.1"/>
    <property type="molecule type" value="Genomic_DNA"/>
</dbReference>
<reference evidence="3" key="1">
    <citation type="submission" date="2023-01" db="EMBL/GenBank/DDBJ databases">
        <title>Metagenome sequencing of chrysophaentin producing Chrysophaeum taylorii.</title>
        <authorList>
            <person name="Davison J."/>
            <person name="Bewley C."/>
        </authorList>
    </citation>
    <scope>NUCLEOTIDE SEQUENCE</scope>
    <source>
        <strain evidence="3">NIES-1699</strain>
    </source>
</reference>
<accession>A0AAD7XQZ0</accession>